<reference evidence="1" key="2">
    <citation type="submission" date="2021-08" db="EMBL/GenBank/DDBJ databases">
        <authorList>
            <person name="Dalcin Martins P."/>
        </authorList>
    </citation>
    <scope>NUCLEOTIDE SEQUENCE</scope>
    <source>
        <strain evidence="1">MAG_39</strain>
    </source>
</reference>
<name>A0A953SH90_9BACT</name>
<sequence length="326" mass="36803">MIQERIQKGLWWDKSWSLIQGCSPVSESCLNCWSAAEAHMRSHQKNPKIREQYEGLTTLKGGVPTFNGTVRIREDRLGLPLRTKKPTTWAVWSDMFHKDVPLTFIDRALEVMAACPQHTFLVLTKRAHLIEDKLYGITAGYRCRELGGGDYLPNLWIGVTVENQEAANERIPHLLKVPGKKFLSMEPLLAPVDISPYIPSSDGFVASEYGPWHVDDGAPHINAVIVGGESGPGARAPHPEWARSIRNQCSAAGVSFMFKQWGEWLPSYDAGYRSEEEDRWKRKFGTAWVRSYSRFPDGQGMVRVGKKAAGRFLDGRTHDDLPWRGK</sequence>
<accession>A0A953SH90</accession>
<organism evidence="1 2">
    <name type="scientific">Candidatus Nitrobium versatile</name>
    <dbReference type="NCBI Taxonomy" id="2884831"/>
    <lineage>
        <taxon>Bacteria</taxon>
        <taxon>Pseudomonadati</taxon>
        <taxon>Nitrospirota</taxon>
        <taxon>Nitrospiria</taxon>
        <taxon>Nitrospirales</taxon>
        <taxon>Nitrospiraceae</taxon>
        <taxon>Candidatus Nitrobium</taxon>
    </lineage>
</organism>
<comment type="caution">
    <text evidence="1">The sequence shown here is derived from an EMBL/GenBank/DDBJ whole genome shotgun (WGS) entry which is preliminary data.</text>
</comment>
<dbReference type="Proteomes" id="UP000705867">
    <property type="component" value="Unassembled WGS sequence"/>
</dbReference>
<evidence type="ECO:0000313" key="2">
    <source>
        <dbReference type="Proteomes" id="UP000705867"/>
    </source>
</evidence>
<reference evidence="1" key="1">
    <citation type="journal article" date="2021" name="bioRxiv">
        <title>Unraveling nitrogen, sulfur and carbon metabolic pathways and microbial community transcriptional responses to substrate deprivation and toxicity stresses in a bioreactor mimicking anoxic brackish coastal sediment conditions.</title>
        <authorList>
            <person name="Martins P.D."/>
            <person name="Echeveste M.J."/>
            <person name="Arshad A."/>
            <person name="Kurth J."/>
            <person name="Ouboter H."/>
            <person name="Jetten M.S.M."/>
            <person name="Welte C.U."/>
        </authorList>
    </citation>
    <scope>NUCLEOTIDE SEQUENCE</scope>
    <source>
        <strain evidence="1">MAG_39</strain>
    </source>
</reference>
<dbReference type="EMBL" id="JAIOIV010000151">
    <property type="protein sequence ID" value="MBZ0158441.1"/>
    <property type="molecule type" value="Genomic_DNA"/>
</dbReference>
<evidence type="ECO:0000313" key="1">
    <source>
        <dbReference type="EMBL" id="MBZ0158441.1"/>
    </source>
</evidence>
<dbReference type="Pfam" id="PF07505">
    <property type="entry name" value="DUF5131"/>
    <property type="match status" value="1"/>
</dbReference>
<gene>
    <name evidence="1" type="ORF">K8I29_19760</name>
</gene>
<proteinExistence type="predicted"/>
<protein>
    <submittedName>
        <fullName evidence="1">Phage Gp37/Gp68 family protein</fullName>
    </submittedName>
</protein>
<dbReference type="AlphaFoldDB" id="A0A953SH90"/>
<dbReference type="InterPro" id="IPR011101">
    <property type="entry name" value="DUF5131"/>
</dbReference>